<dbReference type="UniPathway" id="UPA00219"/>
<evidence type="ECO:0000313" key="16">
    <source>
        <dbReference type="Proteomes" id="UP000176244"/>
    </source>
</evidence>
<name>A0A1F2PHF7_9FIRM</name>
<evidence type="ECO:0000259" key="13">
    <source>
        <dbReference type="Pfam" id="PF02875"/>
    </source>
</evidence>
<evidence type="ECO:0000256" key="7">
    <source>
        <dbReference type="ARBA" id="ARBA00022984"/>
    </source>
</evidence>
<keyword evidence="4 10" id="KW-0547">Nucleotide-binding</keyword>
<keyword evidence="8 10" id="KW-0131">Cell cycle</keyword>
<dbReference type="GO" id="GO:0008766">
    <property type="term" value="F:UDP-N-acetylmuramoylalanyl-D-glutamyl-2,6-diaminopimelate-D-alanyl-D-alanine ligase activity"/>
    <property type="evidence" value="ECO:0007669"/>
    <property type="project" value="RHEA"/>
</dbReference>
<dbReference type="Gene3D" id="3.40.1190.10">
    <property type="entry name" value="Mur-like, catalytic domain"/>
    <property type="match status" value="1"/>
</dbReference>
<keyword evidence="9 10" id="KW-0961">Cell wall biogenesis/degradation</keyword>
<evidence type="ECO:0000313" key="15">
    <source>
        <dbReference type="EMBL" id="OFV70759.1"/>
    </source>
</evidence>
<dbReference type="SUPFAM" id="SSF53244">
    <property type="entry name" value="MurD-like peptide ligases, peptide-binding domain"/>
    <property type="match status" value="1"/>
</dbReference>
<protein>
    <recommendedName>
        <fullName evidence="10 11">UDP-N-acetylmuramoyl-tripeptide--D-alanyl-D-alanine ligase</fullName>
        <ecNumber evidence="10 11">6.3.2.10</ecNumber>
    </recommendedName>
    <alternativeName>
        <fullName evidence="10">D-alanyl-D-alanine-adding enzyme</fullName>
    </alternativeName>
</protein>
<dbReference type="AlphaFoldDB" id="A0A1F2PHF7"/>
<dbReference type="InterPro" id="IPR035911">
    <property type="entry name" value="MurE/MurF_N"/>
</dbReference>
<comment type="similarity">
    <text evidence="10">Belongs to the MurCDEF family. MurF subfamily.</text>
</comment>
<keyword evidence="1 10" id="KW-0963">Cytoplasm</keyword>
<dbReference type="Gene3D" id="3.40.1390.10">
    <property type="entry name" value="MurE/MurF, N-terminal domain"/>
    <property type="match status" value="1"/>
</dbReference>
<feature type="domain" description="Mur ligase central" evidence="14">
    <location>
        <begin position="110"/>
        <end position="296"/>
    </location>
</feature>
<dbReference type="Gene3D" id="3.90.190.20">
    <property type="entry name" value="Mur ligase, C-terminal domain"/>
    <property type="match status" value="1"/>
</dbReference>
<comment type="function">
    <text evidence="10 11">Involved in cell wall formation. Catalyzes the final step in the synthesis of UDP-N-acetylmuramoyl-pentapeptide, the precursor of murein.</text>
</comment>
<organism evidence="15 16">
    <name type="scientific">Acetobacterium wieringae</name>
    <dbReference type="NCBI Taxonomy" id="52694"/>
    <lineage>
        <taxon>Bacteria</taxon>
        <taxon>Bacillati</taxon>
        <taxon>Bacillota</taxon>
        <taxon>Clostridia</taxon>
        <taxon>Eubacteriales</taxon>
        <taxon>Eubacteriaceae</taxon>
        <taxon>Acetobacterium</taxon>
    </lineage>
</organism>
<dbReference type="InterPro" id="IPR000713">
    <property type="entry name" value="Mur_ligase_N"/>
</dbReference>
<dbReference type="Pfam" id="PF08245">
    <property type="entry name" value="Mur_ligase_M"/>
    <property type="match status" value="1"/>
</dbReference>
<dbReference type="InterPro" id="IPR004101">
    <property type="entry name" value="Mur_ligase_C"/>
</dbReference>
<evidence type="ECO:0000256" key="3">
    <source>
        <dbReference type="ARBA" id="ARBA00022618"/>
    </source>
</evidence>
<dbReference type="SUPFAM" id="SSF53623">
    <property type="entry name" value="MurD-like peptide ligases, catalytic domain"/>
    <property type="match status" value="1"/>
</dbReference>
<evidence type="ECO:0000256" key="11">
    <source>
        <dbReference type="RuleBase" id="RU004136"/>
    </source>
</evidence>
<dbReference type="GO" id="GO:0047480">
    <property type="term" value="F:UDP-N-acetylmuramoyl-tripeptide-D-alanyl-D-alanine ligase activity"/>
    <property type="evidence" value="ECO:0007669"/>
    <property type="project" value="UniProtKB-UniRule"/>
</dbReference>
<dbReference type="InterPro" id="IPR013221">
    <property type="entry name" value="Mur_ligase_cen"/>
</dbReference>
<dbReference type="GO" id="GO:0071555">
    <property type="term" value="P:cell wall organization"/>
    <property type="evidence" value="ECO:0007669"/>
    <property type="project" value="UniProtKB-KW"/>
</dbReference>
<evidence type="ECO:0000259" key="12">
    <source>
        <dbReference type="Pfam" id="PF01225"/>
    </source>
</evidence>
<dbReference type="OrthoDB" id="9801978at2"/>
<keyword evidence="6 10" id="KW-0133">Cell shape</keyword>
<dbReference type="Proteomes" id="UP000176244">
    <property type="component" value="Unassembled WGS sequence"/>
</dbReference>
<dbReference type="InterPro" id="IPR036615">
    <property type="entry name" value="Mur_ligase_C_dom_sf"/>
</dbReference>
<dbReference type="GO" id="GO:0051301">
    <property type="term" value="P:cell division"/>
    <property type="evidence" value="ECO:0007669"/>
    <property type="project" value="UniProtKB-KW"/>
</dbReference>
<accession>A0A1F2PHF7</accession>
<dbReference type="HAMAP" id="MF_02019">
    <property type="entry name" value="MurF"/>
    <property type="match status" value="1"/>
</dbReference>
<evidence type="ECO:0000256" key="9">
    <source>
        <dbReference type="ARBA" id="ARBA00023316"/>
    </source>
</evidence>
<dbReference type="GO" id="GO:0005524">
    <property type="term" value="F:ATP binding"/>
    <property type="evidence" value="ECO:0007669"/>
    <property type="project" value="UniProtKB-UniRule"/>
</dbReference>
<dbReference type="PANTHER" id="PTHR43024">
    <property type="entry name" value="UDP-N-ACETYLMURAMOYL-TRIPEPTIDE--D-ALANYL-D-ALANINE LIGASE"/>
    <property type="match status" value="1"/>
</dbReference>
<evidence type="ECO:0000259" key="14">
    <source>
        <dbReference type="Pfam" id="PF08245"/>
    </source>
</evidence>
<dbReference type="EC" id="6.3.2.10" evidence="10 11"/>
<dbReference type="PANTHER" id="PTHR43024:SF1">
    <property type="entry name" value="UDP-N-ACETYLMURAMOYL-TRIPEPTIDE--D-ALANYL-D-ALANINE LIGASE"/>
    <property type="match status" value="1"/>
</dbReference>
<dbReference type="SUPFAM" id="SSF63418">
    <property type="entry name" value="MurE/MurF N-terminal domain"/>
    <property type="match status" value="1"/>
</dbReference>
<dbReference type="NCBIfam" id="TIGR01143">
    <property type="entry name" value="murF"/>
    <property type="match status" value="1"/>
</dbReference>
<evidence type="ECO:0000256" key="5">
    <source>
        <dbReference type="ARBA" id="ARBA00022840"/>
    </source>
</evidence>
<keyword evidence="5 10" id="KW-0067">ATP-binding</keyword>
<dbReference type="Pfam" id="PF01225">
    <property type="entry name" value="Mur_ligase"/>
    <property type="match status" value="1"/>
</dbReference>
<dbReference type="GO" id="GO:0005737">
    <property type="term" value="C:cytoplasm"/>
    <property type="evidence" value="ECO:0007669"/>
    <property type="project" value="UniProtKB-SubCell"/>
</dbReference>
<comment type="subcellular location">
    <subcellularLocation>
        <location evidence="10 11">Cytoplasm</location>
    </subcellularLocation>
</comment>
<proteinExistence type="inferred from homology"/>
<gene>
    <name evidence="10 15" type="primary">murF</name>
    <name evidence="15" type="ORF">ACWI_17790</name>
</gene>
<comment type="pathway">
    <text evidence="10 11">Cell wall biogenesis; peptidoglycan biosynthesis.</text>
</comment>
<dbReference type="InterPro" id="IPR036565">
    <property type="entry name" value="Mur-like_cat_sf"/>
</dbReference>
<dbReference type="RefSeq" id="WP_070371087.1">
    <property type="nucleotide sequence ID" value="NZ_CP097897.1"/>
</dbReference>
<dbReference type="InterPro" id="IPR051046">
    <property type="entry name" value="MurCDEF_CellWall_CoF430Synth"/>
</dbReference>
<feature type="binding site" evidence="10">
    <location>
        <begin position="112"/>
        <end position="118"/>
    </location>
    <ligand>
        <name>ATP</name>
        <dbReference type="ChEBI" id="CHEBI:30616"/>
    </ligand>
</feature>
<keyword evidence="3 10" id="KW-0132">Cell division</keyword>
<evidence type="ECO:0000256" key="2">
    <source>
        <dbReference type="ARBA" id="ARBA00022598"/>
    </source>
</evidence>
<sequence>MESISIDEILQITRGGLLQGNPAMSITNVAIDSRKINNNALYIPIIGETNNGHDYISQAFSNGSMVCLTQERNRSFPAKMTVIYVDSTLAAMKALASFNRHRYNLPVIAITGSSGKTTTKDLVAAVLSQKFNTLKTEGNFNNEYGIPQTLFNLGPNHQIAVIEMGMDHLGDIKKSIELVDPSISVITNVGLSHIERLGTQDNIFLAKKEILQTLTADGVAYVNGDDDFLKKIKTEKRPYQVRTFGIDGEHAVKATHYTSTQAGLKIQVAWEERKEVYTFNYPGKHNVYNCLVAIGLGYFYGMTQAEIQSGLDAFVPSGNRMDIFTMGSIKVINDSYNANPDAMKASLDVLAALGSDYQRKIAVLGDMLEMGEHGPAAHVEVGNYARDKAELLIGVGQLGQAICQGYDHAGSVYQVADALAAGACLKELIEPGDIILIKASRGMRLERVIDFIKEGGKEWK</sequence>
<dbReference type="EMBL" id="LKEU01000028">
    <property type="protein sequence ID" value="OFV70759.1"/>
    <property type="molecule type" value="Genomic_DNA"/>
</dbReference>
<keyword evidence="7 10" id="KW-0573">Peptidoglycan synthesis</keyword>
<evidence type="ECO:0000256" key="6">
    <source>
        <dbReference type="ARBA" id="ARBA00022960"/>
    </source>
</evidence>
<keyword evidence="2 10" id="KW-0436">Ligase</keyword>
<evidence type="ECO:0000256" key="10">
    <source>
        <dbReference type="HAMAP-Rule" id="MF_02019"/>
    </source>
</evidence>
<dbReference type="GO" id="GO:0008360">
    <property type="term" value="P:regulation of cell shape"/>
    <property type="evidence" value="ECO:0007669"/>
    <property type="project" value="UniProtKB-KW"/>
</dbReference>
<evidence type="ECO:0000256" key="8">
    <source>
        <dbReference type="ARBA" id="ARBA00023306"/>
    </source>
</evidence>
<comment type="catalytic activity">
    <reaction evidence="10 11">
        <text>D-alanyl-D-alanine + UDP-N-acetyl-alpha-D-muramoyl-L-alanyl-gamma-D-glutamyl-meso-2,6-diaminopimelate + ATP = UDP-N-acetyl-alpha-D-muramoyl-L-alanyl-gamma-D-glutamyl-meso-2,6-diaminopimeloyl-D-alanyl-D-alanine + ADP + phosphate + H(+)</text>
        <dbReference type="Rhea" id="RHEA:28374"/>
        <dbReference type="ChEBI" id="CHEBI:15378"/>
        <dbReference type="ChEBI" id="CHEBI:30616"/>
        <dbReference type="ChEBI" id="CHEBI:43474"/>
        <dbReference type="ChEBI" id="CHEBI:57822"/>
        <dbReference type="ChEBI" id="CHEBI:61386"/>
        <dbReference type="ChEBI" id="CHEBI:83905"/>
        <dbReference type="ChEBI" id="CHEBI:456216"/>
        <dbReference type="EC" id="6.3.2.10"/>
    </reaction>
</comment>
<dbReference type="STRING" id="52694.ACWI_17790"/>
<reference evidence="15 16" key="1">
    <citation type="submission" date="2015-09" db="EMBL/GenBank/DDBJ databases">
        <title>Genome sequence of Acetobacterium wieringae DSM 1911.</title>
        <authorList>
            <person name="Poehlein A."/>
            <person name="Bengelsdorf F.R."/>
            <person name="Schiel-Bengelsdorf B."/>
            <person name="Duerre P."/>
            <person name="Daniel R."/>
        </authorList>
    </citation>
    <scope>NUCLEOTIDE SEQUENCE [LARGE SCALE GENOMIC DNA]</scope>
    <source>
        <strain evidence="15 16">DSM 1911</strain>
    </source>
</reference>
<dbReference type="Pfam" id="PF02875">
    <property type="entry name" value="Mur_ligase_C"/>
    <property type="match status" value="1"/>
</dbReference>
<evidence type="ECO:0000256" key="1">
    <source>
        <dbReference type="ARBA" id="ARBA00022490"/>
    </source>
</evidence>
<dbReference type="GO" id="GO:0009252">
    <property type="term" value="P:peptidoglycan biosynthetic process"/>
    <property type="evidence" value="ECO:0007669"/>
    <property type="project" value="UniProtKB-UniRule"/>
</dbReference>
<dbReference type="InterPro" id="IPR005863">
    <property type="entry name" value="UDP-N-AcMur_synth"/>
</dbReference>
<comment type="caution">
    <text evidence="15">The sequence shown here is derived from an EMBL/GenBank/DDBJ whole genome shotgun (WGS) entry which is preliminary data.</text>
</comment>
<evidence type="ECO:0000256" key="4">
    <source>
        <dbReference type="ARBA" id="ARBA00022741"/>
    </source>
</evidence>
<feature type="domain" description="Mur ligase N-terminal catalytic" evidence="12">
    <location>
        <begin position="26"/>
        <end position="98"/>
    </location>
</feature>
<feature type="domain" description="Mur ligase C-terminal" evidence="13">
    <location>
        <begin position="320"/>
        <end position="441"/>
    </location>
</feature>